<evidence type="ECO:0000256" key="6">
    <source>
        <dbReference type="ARBA" id="ARBA00023242"/>
    </source>
</evidence>
<dbReference type="GO" id="GO:0003677">
    <property type="term" value="F:DNA binding"/>
    <property type="evidence" value="ECO:0007669"/>
    <property type="project" value="UniProtKB-KW"/>
</dbReference>
<proteinExistence type="predicted"/>
<dbReference type="InterPro" id="IPR017930">
    <property type="entry name" value="Myb_dom"/>
</dbReference>
<comment type="caution">
    <text evidence="9">The sequence shown here is derived from an EMBL/GenBank/DDBJ whole genome shotgun (WGS) entry which is preliminary data.</text>
</comment>
<keyword evidence="10" id="KW-1185">Reference proteome</keyword>
<keyword evidence="2" id="KW-0677">Repeat</keyword>
<reference evidence="9 10" key="1">
    <citation type="submission" date="2024-01" db="EMBL/GenBank/DDBJ databases">
        <title>Genome assemblies of Stephania.</title>
        <authorList>
            <person name="Yang L."/>
        </authorList>
    </citation>
    <scope>NUCLEOTIDE SEQUENCE [LARGE SCALE GENOMIC DNA]</scope>
    <source>
        <strain evidence="9">QJT</strain>
        <tissue evidence="9">Leaf</tissue>
    </source>
</reference>
<dbReference type="GO" id="GO:0005634">
    <property type="term" value="C:nucleus"/>
    <property type="evidence" value="ECO:0007669"/>
    <property type="project" value="UniProtKB-SubCell"/>
</dbReference>
<organism evidence="9 10">
    <name type="scientific">Stephania japonica</name>
    <dbReference type="NCBI Taxonomy" id="461633"/>
    <lineage>
        <taxon>Eukaryota</taxon>
        <taxon>Viridiplantae</taxon>
        <taxon>Streptophyta</taxon>
        <taxon>Embryophyta</taxon>
        <taxon>Tracheophyta</taxon>
        <taxon>Spermatophyta</taxon>
        <taxon>Magnoliopsida</taxon>
        <taxon>Ranunculales</taxon>
        <taxon>Menispermaceae</taxon>
        <taxon>Menispermoideae</taxon>
        <taxon>Cissampelideae</taxon>
        <taxon>Stephania</taxon>
    </lineage>
</organism>
<keyword evidence="6" id="KW-0539">Nucleus</keyword>
<evidence type="ECO:0000313" key="9">
    <source>
        <dbReference type="EMBL" id="KAK9155689.1"/>
    </source>
</evidence>
<dbReference type="PANTHER" id="PTHR47995">
    <property type="entry name" value="TRANSCRIPTION FACTOR MYB33-RELATED"/>
    <property type="match status" value="1"/>
</dbReference>
<feature type="region of interest" description="Disordered" evidence="7">
    <location>
        <begin position="41"/>
        <end position="119"/>
    </location>
</feature>
<evidence type="ECO:0000256" key="2">
    <source>
        <dbReference type="ARBA" id="ARBA00022737"/>
    </source>
</evidence>
<gene>
    <name evidence="9" type="ORF">Sjap_003169</name>
</gene>
<dbReference type="PROSITE" id="PS51294">
    <property type="entry name" value="HTH_MYB"/>
    <property type="match status" value="1"/>
</dbReference>
<dbReference type="CDD" id="cd00167">
    <property type="entry name" value="SANT"/>
    <property type="match status" value="1"/>
</dbReference>
<dbReference type="PANTHER" id="PTHR47995:SF18">
    <property type="entry name" value="TRANSCRIPTION FACTOR MYB65"/>
    <property type="match status" value="1"/>
</dbReference>
<evidence type="ECO:0000256" key="7">
    <source>
        <dbReference type="SAM" id="MobiDB-lite"/>
    </source>
</evidence>
<sequence length="392" mass="42945">MAAQLPGRTDNEIKNYWNTRVKRRQRSGLPLYPQDIQRHQVYQHNQHQHHQSNSSSQSQSQSQSQSPFSFSTLQHHQKPSFGSKLFDPMTFSTTTSPGDLLNHHQHQHQHRHNVPYHQSPPPPQFNNGYKRFRGAHQISSPNASIPLLNQSFSTPPLPSLQFNSGSFRPHFERDDSVVPMHSSVFPMKMELPSSQMPQPASEASASASAAVADDGLMAPHLVRSNSGLLDALLQQAEAMGGGGDGRTDDHHHARCGKDGFDGFLSSTALPLPLGSAAAHWDDSIHSSMGLKMKKEAPEEMNTVEDDELSSLLETIPSDMLVLDLCSEGGGEISNGQSSVVTDDDMGLDLHHRLPSSLSTNTPTTTAAATATTSTALDHDWTVDAWNNMPDMC</sequence>
<feature type="region of interest" description="Disordered" evidence="7">
    <location>
        <begin position="1"/>
        <end position="27"/>
    </location>
</feature>
<keyword evidence="4" id="KW-0238">DNA-binding</keyword>
<dbReference type="EMBL" id="JBBNAE010000001">
    <property type="protein sequence ID" value="KAK9155689.1"/>
    <property type="molecule type" value="Genomic_DNA"/>
</dbReference>
<protein>
    <recommendedName>
        <fullName evidence="8">HTH myb-type domain-containing protein</fullName>
    </recommendedName>
</protein>
<feature type="domain" description="HTH myb-type" evidence="8">
    <location>
        <begin position="1"/>
        <end position="25"/>
    </location>
</feature>
<feature type="compositionally biased region" description="Low complexity" evidence="7">
    <location>
        <begin position="51"/>
        <end position="66"/>
    </location>
</feature>
<evidence type="ECO:0000256" key="5">
    <source>
        <dbReference type="ARBA" id="ARBA00023163"/>
    </source>
</evidence>
<dbReference type="InterPro" id="IPR001005">
    <property type="entry name" value="SANT/Myb"/>
</dbReference>
<comment type="subcellular location">
    <subcellularLocation>
        <location evidence="1">Nucleus</location>
    </subcellularLocation>
</comment>
<evidence type="ECO:0000256" key="4">
    <source>
        <dbReference type="ARBA" id="ARBA00023125"/>
    </source>
</evidence>
<evidence type="ECO:0000256" key="1">
    <source>
        <dbReference type="ARBA" id="ARBA00004123"/>
    </source>
</evidence>
<evidence type="ECO:0000256" key="3">
    <source>
        <dbReference type="ARBA" id="ARBA00023015"/>
    </source>
</evidence>
<keyword evidence="5" id="KW-0804">Transcription</keyword>
<evidence type="ECO:0000313" key="10">
    <source>
        <dbReference type="Proteomes" id="UP001417504"/>
    </source>
</evidence>
<accession>A0AAP0KPZ6</accession>
<feature type="compositionally biased region" description="Basic residues" evidence="7">
    <location>
        <begin position="103"/>
        <end position="114"/>
    </location>
</feature>
<name>A0AAP0KPZ6_9MAGN</name>
<dbReference type="Proteomes" id="UP001417504">
    <property type="component" value="Unassembled WGS sequence"/>
</dbReference>
<evidence type="ECO:0000259" key="8">
    <source>
        <dbReference type="PROSITE" id="PS51294"/>
    </source>
</evidence>
<keyword evidence="3" id="KW-0805">Transcription regulation</keyword>
<dbReference type="AlphaFoldDB" id="A0AAP0KPZ6"/>
<dbReference type="Gene3D" id="1.10.10.60">
    <property type="entry name" value="Homeodomain-like"/>
    <property type="match status" value="1"/>
</dbReference>